<evidence type="ECO:0000313" key="2">
    <source>
        <dbReference type="Proteomes" id="UP000276506"/>
    </source>
</evidence>
<dbReference type="EMBL" id="RHQL01000018">
    <property type="protein sequence ID" value="RRV05440.1"/>
    <property type="molecule type" value="Genomic_DNA"/>
</dbReference>
<gene>
    <name evidence="1" type="ORF">EGJ28_21100</name>
</gene>
<dbReference type="RefSeq" id="WP_041109735.1">
    <property type="nucleotide sequence ID" value="NZ_RHQL01000018.1"/>
</dbReference>
<comment type="caution">
    <text evidence="1">The sequence shown here is derived from an EMBL/GenBank/DDBJ whole genome shotgun (WGS) entry which is preliminary data.</text>
</comment>
<accession>A0A427DPG2</accession>
<reference evidence="1 2" key="1">
    <citation type="submission" date="2018-10" db="EMBL/GenBank/DDBJ databases">
        <title>Transmission dynamics of multidrug resistant bacteria on intensive care unit surfaces.</title>
        <authorList>
            <person name="D'Souza A.W."/>
            <person name="Potter R.F."/>
            <person name="Wallace M."/>
            <person name="Shupe A."/>
            <person name="Patel S."/>
            <person name="Sun S."/>
            <person name="Gul D."/>
            <person name="Kwon J.H."/>
            <person name="Andleeb S."/>
            <person name="Burnham C.-A.D."/>
            <person name="Dantas G."/>
        </authorList>
    </citation>
    <scope>NUCLEOTIDE SEQUENCE [LARGE SCALE GENOMIC DNA]</scope>
    <source>
        <strain evidence="1 2">PX_177</strain>
    </source>
</reference>
<dbReference type="Proteomes" id="UP000276506">
    <property type="component" value="Unassembled WGS sequence"/>
</dbReference>
<protein>
    <submittedName>
        <fullName evidence="1">Uncharacterized protein</fullName>
    </submittedName>
</protein>
<sequence length="171" mass="19750">MRESYRMELYAQRAIQKRRKVIQPEALCRLAKYLDQGEMINQALAAIPATERGKYLLDHSELIISSDGAEAINVVWGPNSQVCTHRILSAEMREEFEGKHYLGSWVRRLAPTDRAQLKAELISRLEGRVKQRAEEQRQGVIKLEYPIDDEPVPDFLKGNLEPDTPEFLRFV</sequence>
<name>A0A427DPG2_9GAMM</name>
<evidence type="ECO:0000313" key="1">
    <source>
        <dbReference type="EMBL" id="RRV05440.1"/>
    </source>
</evidence>
<dbReference type="AlphaFoldDB" id="A0A427DPG2"/>
<proteinExistence type="predicted"/>
<organism evidence="1 2">
    <name type="scientific">Stutzerimonas xanthomarina</name>
    <dbReference type="NCBI Taxonomy" id="271420"/>
    <lineage>
        <taxon>Bacteria</taxon>
        <taxon>Pseudomonadati</taxon>
        <taxon>Pseudomonadota</taxon>
        <taxon>Gammaproteobacteria</taxon>
        <taxon>Pseudomonadales</taxon>
        <taxon>Pseudomonadaceae</taxon>
        <taxon>Stutzerimonas</taxon>
    </lineage>
</organism>